<dbReference type="EMBL" id="JAQQBR010001969">
    <property type="protein sequence ID" value="KAK0158070.1"/>
    <property type="molecule type" value="Genomic_DNA"/>
</dbReference>
<feature type="signal peptide" evidence="3">
    <location>
        <begin position="1"/>
        <end position="18"/>
    </location>
</feature>
<evidence type="ECO:0000256" key="2">
    <source>
        <dbReference type="SAM" id="MobiDB-lite"/>
    </source>
</evidence>
<dbReference type="CDD" id="cd21177">
    <property type="entry name" value="LPMO_AA10"/>
    <property type="match status" value="1"/>
</dbReference>
<evidence type="ECO:0000313" key="6">
    <source>
        <dbReference type="Proteomes" id="UP001168972"/>
    </source>
</evidence>
<feature type="region of interest" description="Disordered" evidence="2">
    <location>
        <begin position="376"/>
        <end position="395"/>
    </location>
</feature>
<dbReference type="InterPro" id="IPR004302">
    <property type="entry name" value="Cellulose/chitin-bd_N"/>
</dbReference>
<evidence type="ECO:0000256" key="1">
    <source>
        <dbReference type="ARBA" id="ARBA00022729"/>
    </source>
</evidence>
<evidence type="ECO:0000256" key="3">
    <source>
        <dbReference type="SAM" id="SignalP"/>
    </source>
</evidence>
<comment type="caution">
    <text evidence="5">The sequence shown here is derived from an EMBL/GenBank/DDBJ whole genome shotgun (WGS) entry which is preliminary data.</text>
</comment>
<sequence length="473" mass="54225">MPTTTLVVFLIFCSCGRSDDASVKYIRHGYVQIPASRAYLCMKHINVNCSDIIYEPQSIEQPTATILDGSTPIASGGNEKFSALDEYGVNRWNRQILHVYSYNQSHALFLLKWHFTAMHKTDLFYIHLTNRNYNVKEKLSKKMFEVERFCLSNAQGLIDNDYAMMCIVPKSQICCVDGAFLAVWVIGDTPNSHTQIVDVRFTIHHTNNTIHNDWNQTTPEDTTTILKLSPCTAYEIIWESYVKNSVTDLIEIIAKQLPVIVNDYIYFKLKKNAQHEILQLIKNVIGLDVLLRNHSWTINIQQNNVTTNNDAAHNFELDITTYCKQLHENKNVNKNASSVIGEKLFNNVQSFKQHTIYLPTLSDSTMENERNLVSPSSSLTTLYENNNRSNNNTYSPTKREMEKILEMLNNNAHKCHLLLLVTLYNIVDKHYTIYECRSLGQASKFAATIPQIALDFQKSNKEQDVIIAQPPEL</sequence>
<dbReference type="InterPro" id="IPR051024">
    <property type="entry name" value="GlcNAc_Chitin_IntDeg"/>
</dbReference>
<name>A0AA39EYJ2_MICHY</name>
<evidence type="ECO:0000259" key="4">
    <source>
        <dbReference type="Pfam" id="PF03067"/>
    </source>
</evidence>
<evidence type="ECO:0000313" key="5">
    <source>
        <dbReference type="EMBL" id="KAK0158070.1"/>
    </source>
</evidence>
<feature type="chain" id="PRO_5041331621" description="Chitin-binding type-4 domain-containing protein" evidence="3">
    <location>
        <begin position="19"/>
        <end position="473"/>
    </location>
</feature>
<keyword evidence="1 3" id="KW-0732">Signal</keyword>
<accession>A0AA39EYJ2</accession>
<keyword evidence="6" id="KW-1185">Reference proteome</keyword>
<dbReference type="SUPFAM" id="SSF81296">
    <property type="entry name" value="E set domains"/>
    <property type="match status" value="1"/>
</dbReference>
<reference evidence="5" key="1">
    <citation type="journal article" date="2023" name="bioRxiv">
        <title>Scaffold-level genome assemblies of two parasitoid biocontrol wasps reveal the parthenogenesis mechanism and an associated novel virus.</title>
        <authorList>
            <person name="Inwood S."/>
            <person name="Skelly J."/>
            <person name="Guhlin J."/>
            <person name="Harrop T."/>
            <person name="Goldson S."/>
            <person name="Dearden P."/>
        </authorList>
    </citation>
    <scope>NUCLEOTIDE SEQUENCE</scope>
    <source>
        <strain evidence="5">Lincoln</strain>
        <tissue evidence="5">Whole body</tissue>
    </source>
</reference>
<dbReference type="Proteomes" id="UP001168972">
    <property type="component" value="Unassembled WGS sequence"/>
</dbReference>
<dbReference type="Pfam" id="PF03067">
    <property type="entry name" value="LPMO_10"/>
    <property type="match status" value="1"/>
</dbReference>
<organism evidence="5 6">
    <name type="scientific">Microctonus hyperodae</name>
    <name type="common">Parasitoid wasp</name>
    <dbReference type="NCBI Taxonomy" id="165561"/>
    <lineage>
        <taxon>Eukaryota</taxon>
        <taxon>Metazoa</taxon>
        <taxon>Ecdysozoa</taxon>
        <taxon>Arthropoda</taxon>
        <taxon>Hexapoda</taxon>
        <taxon>Insecta</taxon>
        <taxon>Pterygota</taxon>
        <taxon>Neoptera</taxon>
        <taxon>Endopterygota</taxon>
        <taxon>Hymenoptera</taxon>
        <taxon>Apocrita</taxon>
        <taxon>Ichneumonoidea</taxon>
        <taxon>Braconidae</taxon>
        <taxon>Euphorinae</taxon>
        <taxon>Microctonus</taxon>
    </lineage>
</organism>
<feature type="domain" description="Chitin-binding type-4" evidence="4">
    <location>
        <begin position="28"/>
        <end position="199"/>
    </location>
</feature>
<dbReference type="InterPro" id="IPR014756">
    <property type="entry name" value="Ig_E-set"/>
</dbReference>
<gene>
    <name evidence="5" type="ORF">PV327_011166</name>
</gene>
<protein>
    <recommendedName>
        <fullName evidence="4">Chitin-binding type-4 domain-containing protein</fullName>
    </recommendedName>
</protein>
<proteinExistence type="predicted"/>
<dbReference type="PANTHER" id="PTHR34823">
    <property type="entry name" value="GLCNAC-BINDING PROTEIN A"/>
    <property type="match status" value="1"/>
</dbReference>
<dbReference type="Gene3D" id="2.70.50.50">
    <property type="entry name" value="chitin-binding protein cbp21"/>
    <property type="match status" value="1"/>
</dbReference>
<reference evidence="5" key="2">
    <citation type="submission" date="2023-03" db="EMBL/GenBank/DDBJ databases">
        <authorList>
            <person name="Inwood S.N."/>
            <person name="Skelly J.G."/>
            <person name="Guhlin J."/>
            <person name="Harrop T.W.R."/>
            <person name="Goldson S.G."/>
            <person name="Dearden P.K."/>
        </authorList>
    </citation>
    <scope>NUCLEOTIDE SEQUENCE</scope>
    <source>
        <strain evidence="5">Lincoln</strain>
        <tissue evidence="5">Whole body</tissue>
    </source>
</reference>
<dbReference type="AlphaFoldDB" id="A0AA39EYJ2"/>
<dbReference type="PANTHER" id="PTHR34823:SF1">
    <property type="entry name" value="CHITIN-BINDING TYPE-4 DOMAIN-CONTAINING PROTEIN"/>
    <property type="match status" value="1"/>
</dbReference>